<keyword evidence="2 3" id="KW-0560">Oxidoreductase</keyword>
<evidence type="ECO:0000256" key="5">
    <source>
        <dbReference type="RuleBase" id="RU003345"/>
    </source>
</evidence>
<dbReference type="InterPro" id="IPR012394">
    <property type="entry name" value="Aldehyde_DH_NAD(P)"/>
</dbReference>
<dbReference type="RefSeq" id="WP_274689371.1">
    <property type="nucleotide sequence ID" value="NZ_JAPMOU010000016.1"/>
</dbReference>
<dbReference type="InterPro" id="IPR016163">
    <property type="entry name" value="Ald_DH_C"/>
</dbReference>
<dbReference type="InterPro" id="IPR016162">
    <property type="entry name" value="Ald_DH_N"/>
</dbReference>
<evidence type="ECO:0000313" key="8">
    <source>
        <dbReference type="Proteomes" id="UP001528823"/>
    </source>
</evidence>
<name>A0ABT5U9H1_9GAMM</name>
<dbReference type="CDD" id="cd07099">
    <property type="entry name" value="ALDH_DDALDH"/>
    <property type="match status" value="1"/>
</dbReference>
<sequence length="527" mass="58344">MSTKSPSQQPSHQTDDYLKLRKPLITEETDVAQIKNIYQTLRASQRDLLQFSVSQRAAEVDKIIHYIKVNKELICNSIVTDTGKSRTDALVSEVLGVLDNLHWNKTHAQKILKTQKVSTPISLLGKKSYIQHEPYGTVLVIAPWNYPFHIAMTFITGAFLAGNSVIFKPSEHTPLTGLIEEICAASPLLKQSLKVVYGSGVTAERLIDERPDKIFFTGSTRTGKAILKKAAQHIIPVDLELGGKDAMMVFPDVDIKRTVAGALWGGLTNAGQSCTSVELLYIHQDIFEQFTKQLTTEIQQLVINTGDQGDADIGAMTTDFQLDIVKQQLDDAIEKGANLIAGGSTFNEKGRFFPPTLITNISPEMKLYQEETFGPIIALLPFTDEKQLTTQLNQLPYGLSASIWSRDLSRAKRVASALQVGAVSINNVMLTEGNPALPFGGVKQSGFGRAKGKEGLLAFTRSKSILVDKQSNKIEPNWYPYTLKKYQLFQQLIDTLFTSSWLKFIKLAKVGISLENEAKKSRDGSNH</sequence>
<dbReference type="EMBL" id="JAPMOU010000016">
    <property type="protein sequence ID" value="MDE1463023.1"/>
    <property type="molecule type" value="Genomic_DNA"/>
</dbReference>
<comment type="similarity">
    <text evidence="1 3 5">Belongs to the aldehyde dehydrogenase family.</text>
</comment>
<comment type="caution">
    <text evidence="7">The sequence shown here is derived from an EMBL/GenBank/DDBJ whole genome shotgun (WGS) entry which is preliminary data.</text>
</comment>
<proteinExistence type="inferred from homology"/>
<organism evidence="7 8">
    <name type="scientific">Spartinivicinus poritis</name>
    <dbReference type="NCBI Taxonomy" id="2994640"/>
    <lineage>
        <taxon>Bacteria</taxon>
        <taxon>Pseudomonadati</taxon>
        <taxon>Pseudomonadota</taxon>
        <taxon>Gammaproteobacteria</taxon>
        <taxon>Oceanospirillales</taxon>
        <taxon>Zooshikellaceae</taxon>
        <taxon>Spartinivicinus</taxon>
    </lineage>
</organism>
<dbReference type="PROSITE" id="PS00687">
    <property type="entry name" value="ALDEHYDE_DEHYDR_GLU"/>
    <property type="match status" value="1"/>
</dbReference>
<evidence type="ECO:0000256" key="3">
    <source>
        <dbReference type="PIRNR" id="PIRNR036492"/>
    </source>
</evidence>
<dbReference type="Gene3D" id="3.40.309.10">
    <property type="entry name" value="Aldehyde Dehydrogenase, Chain A, domain 2"/>
    <property type="match status" value="1"/>
</dbReference>
<dbReference type="PANTHER" id="PTHR11699">
    <property type="entry name" value="ALDEHYDE DEHYDROGENASE-RELATED"/>
    <property type="match status" value="1"/>
</dbReference>
<evidence type="ECO:0000313" key="7">
    <source>
        <dbReference type="EMBL" id="MDE1463023.1"/>
    </source>
</evidence>
<dbReference type="PIRSF" id="PIRSF036492">
    <property type="entry name" value="ALDH"/>
    <property type="match status" value="1"/>
</dbReference>
<feature type="domain" description="Aldehyde dehydrogenase" evidence="6">
    <location>
        <begin position="28"/>
        <end position="465"/>
    </location>
</feature>
<accession>A0ABT5U9H1</accession>
<evidence type="ECO:0000256" key="4">
    <source>
        <dbReference type="PROSITE-ProRule" id="PRU10007"/>
    </source>
</evidence>
<dbReference type="InterPro" id="IPR015590">
    <property type="entry name" value="Aldehyde_DH_dom"/>
</dbReference>
<dbReference type="InterPro" id="IPR016161">
    <property type="entry name" value="Ald_DH/histidinol_DH"/>
</dbReference>
<gene>
    <name evidence="7" type="ORF">ORQ98_13705</name>
</gene>
<dbReference type="Proteomes" id="UP001528823">
    <property type="component" value="Unassembled WGS sequence"/>
</dbReference>
<dbReference type="InterPro" id="IPR029510">
    <property type="entry name" value="Ald_DH_CS_GLU"/>
</dbReference>
<evidence type="ECO:0000256" key="2">
    <source>
        <dbReference type="ARBA" id="ARBA00023002"/>
    </source>
</evidence>
<protein>
    <recommendedName>
        <fullName evidence="3">Aldehyde dehydrogenase</fullName>
    </recommendedName>
</protein>
<reference evidence="7 8" key="1">
    <citation type="submission" date="2022-11" db="EMBL/GenBank/DDBJ databases">
        <title>Spartinivicinus poritis sp. nov., isolated from scleractinian coral Porites lutea.</title>
        <authorList>
            <person name="Zhang G."/>
            <person name="Cai L."/>
            <person name="Wei Q."/>
        </authorList>
    </citation>
    <scope>NUCLEOTIDE SEQUENCE [LARGE SCALE GENOMIC DNA]</scope>
    <source>
        <strain evidence="7 8">A2-2</strain>
    </source>
</reference>
<dbReference type="Pfam" id="PF00171">
    <property type="entry name" value="Aldedh"/>
    <property type="match status" value="1"/>
</dbReference>
<feature type="active site" evidence="4">
    <location>
        <position position="240"/>
    </location>
</feature>
<evidence type="ECO:0000256" key="1">
    <source>
        <dbReference type="ARBA" id="ARBA00009986"/>
    </source>
</evidence>
<keyword evidence="8" id="KW-1185">Reference proteome</keyword>
<evidence type="ECO:0000259" key="6">
    <source>
        <dbReference type="Pfam" id="PF00171"/>
    </source>
</evidence>
<dbReference type="Gene3D" id="3.40.605.10">
    <property type="entry name" value="Aldehyde Dehydrogenase, Chain A, domain 1"/>
    <property type="match status" value="1"/>
</dbReference>
<dbReference type="SUPFAM" id="SSF53720">
    <property type="entry name" value="ALDH-like"/>
    <property type="match status" value="1"/>
</dbReference>